<keyword evidence="1" id="KW-0614">Plasmid</keyword>
<dbReference type="EMBL" id="KY290886">
    <property type="protein sequence ID" value="ARQ19193.1"/>
    <property type="molecule type" value="Genomic_DNA"/>
</dbReference>
<evidence type="ECO:0000313" key="1">
    <source>
        <dbReference type="EMBL" id="ARQ19193.1"/>
    </source>
</evidence>
<proteinExistence type="predicted"/>
<reference evidence="1" key="1">
    <citation type="submission" date="2016-12" db="EMBL/GenBank/DDBJ databases">
        <title>Genetic characterization of cointegrate plasmids responsible for the mobilization of pRUM-like and pLAG, via pHTbeta, from Enterococcus faecium to E. faecalis.</title>
        <authorList>
            <person name="Di Sante L."/>
            <person name="Morroni G."/>
            <person name="Vignaroli C."/>
            <person name="Brenciani A."/>
        </authorList>
    </citation>
    <scope>NUCLEOTIDE SEQUENCE</scope>
    <source>
        <strain evidence="1">Transconjugant T4</strain>
        <plasmid evidence="1">pJH-T4</plasmid>
    </source>
</reference>
<accession>A0A2H4HIE0</accession>
<organism evidence="1">
    <name type="scientific">Enterococcus faecalis</name>
    <name type="common">Streptococcus faecalis</name>
    <dbReference type="NCBI Taxonomy" id="1351"/>
    <lineage>
        <taxon>Bacteria</taxon>
        <taxon>Bacillati</taxon>
        <taxon>Bacillota</taxon>
        <taxon>Bacilli</taxon>
        <taxon>Lactobacillales</taxon>
        <taxon>Enterococcaceae</taxon>
        <taxon>Enterococcus</taxon>
    </lineage>
</organism>
<sequence>MTAIYKALKNSNVSEYVKSRVLNNNLDYILENGVADLISKLSDPIDIDHLVVWQDGTLEVSIYGEFYSRNKVTTFKNSISGREDLKGINKNSKFYRTNKELLEKISKRVFELVNPFSKKRSKELFGIFYDGFSAKSNVEKFFYFNDSAYIAVKDSKRIPEATLEYLEPIKLSVFYSLYEKEIADEAV</sequence>
<protein>
    <submittedName>
        <fullName evidence="1">Uncharacterized protein</fullName>
    </submittedName>
</protein>
<dbReference type="AlphaFoldDB" id="A0A2H4HIE0"/>
<geneLocation type="plasmid" evidence="1">
    <name>pJH-T4</name>
</geneLocation>
<name>A0A2H4HIE0_ENTFL</name>
<dbReference type="RefSeq" id="WP_002311819.1">
    <property type="nucleotide sequence ID" value="NZ_KY290886.1"/>
</dbReference>